<dbReference type="RefSeq" id="WP_183450637.1">
    <property type="nucleotide sequence ID" value="NZ_JACHWB010000003.1"/>
</dbReference>
<feature type="chain" id="PRO_5031278545" description="DUF1259 domain-containing protein" evidence="2">
    <location>
        <begin position="21"/>
        <end position="306"/>
    </location>
</feature>
<evidence type="ECO:0000256" key="1">
    <source>
        <dbReference type="SAM" id="MobiDB-lite"/>
    </source>
</evidence>
<feature type="compositionally biased region" description="Low complexity" evidence="1">
    <location>
        <begin position="161"/>
        <end position="172"/>
    </location>
</feature>
<proteinExistence type="predicted"/>
<dbReference type="Pfam" id="PF07485">
    <property type="entry name" value="DUF1529"/>
    <property type="match status" value="2"/>
</dbReference>
<evidence type="ECO:0008006" key="5">
    <source>
        <dbReference type="Google" id="ProtNLM"/>
    </source>
</evidence>
<sequence>MRILTTVAVLGLIVGTPVMAAEEWQQQIASGLGKQGTEMPGGVYRVGLPRTDLEVTLDGVAIKPALALGSWLAFKPMGNEVMVMGDLVLTQEEINPVLTRLEQGGVEITALHNHLLRSSPATMYMHVHGQGEPSKLATTLREALNASKTPFGAETAGISPQAATQASTTASTGQPPDLDTAAIDQALGRKGKVNGGVYQVSVPRAEAVRDSGMEVPEAMGSAIAINFQPTGPGKAATTGDFVLTADEVNPVIKALQANGIEVTALHNHMLADDPRLFFMHFWANDDVQKLAKGLRAALDQVKVAKG</sequence>
<dbReference type="Proteomes" id="UP000532010">
    <property type="component" value="Unassembled WGS sequence"/>
</dbReference>
<organism evidence="3 4">
    <name type="scientific">Microvirga lupini</name>
    <dbReference type="NCBI Taxonomy" id="420324"/>
    <lineage>
        <taxon>Bacteria</taxon>
        <taxon>Pseudomonadati</taxon>
        <taxon>Pseudomonadota</taxon>
        <taxon>Alphaproteobacteria</taxon>
        <taxon>Hyphomicrobiales</taxon>
        <taxon>Methylobacteriaceae</taxon>
        <taxon>Microvirga</taxon>
    </lineage>
</organism>
<protein>
    <recommendedName>
        <fullName evidence="5">DUF1259 domain-containing protein</fullName>
    </recommendedName>
</protein>
<dbReference type="InterPro" id="IPR011094">
    <property type="entry name" value="Uncharacterised_LppY/LpqO"/>
</dbReference>
<feature type="signal peptide" evidence="2">
    <location>
        <begin position="1"/>
        <end position="20"/>
    </location>
</feature>
<name>A0A7W4VLP4_9HYPH</name>
<dbReference type="AlphaFoldDB" id="A0A7W4VLP4"/>
<keyword evidence="4" id="KW-1185">Reference proteome</keyword>
<evidence type="ECO:0000256" key="2">
    <source>
        <dbReference type="SAM" id="SignalP"/>
    </source>
</evidence>
<comment type="caution">
    <text evidence="3">The sequence shown here is derived from an EMBL/GenBank/DDBJ whole genome shotgun (WGS) entry which is preliminary data.</text>
</comment>
<keyword evidence="2" id="KW-0732">Signal</keyword>
<evidence type="ECO:0000313" key="3">
    <source>
        <dbReference type="EMBL" id="MBB3019480.1"/>
    </source>
</evidence>
<reference evidence="3 4" key="1">
    <citation type="submission" date="2020-08" db="EMBL/GenBank/DDBJ databases">
        <title>The Agave Microbiome: Exploring the role of microbial communities in plant adaptations to desert environments.</title>
        <authorList>
            <person name="Partida-Martinez L.P."/>
        </authorList>
    </citation>
    <scope>NUCLEOTIDE SEQUENCE [LARGE SCALE GENOMIC DNA]</scope>
    <source>
        <strain evidence="3 4">AT3.9</strain>
    </source>
</reference>
<feature type="region of interest" description="Disordered" evidence="1">
    <location>
        <begin position="151"/>
        <end position="179"/>
    </location>
</feature>
<evidence type="ECO:0000313" key="4">
    <source>
        <dbReference type="Proteomes" id="UP000532010"/>
    </source>
</evidence>
<dbReference type="EMBL" id="JACHWB010000003">
    <property type="protein sequence ID" value="MBB3019480.1"/>
    <property type="molecule type" value="Genomic_DNA"/>
</dbReference>
<gene>
    <name evidence="3" type="ORF">FHR70_002545</name>
</gene>
<accession>A0A7W4VLP4</accession>